<sequence length="79" mass="8864">MTRILNAFYPGPLTNSIKSQPEKAYHTGTLFSLYPIYFDAIVEYIHDCLNNINKCPGGRSSDKQQSAGYNSIYLLSSIL</sequence>
<evidence type="ECO:0000313" key="2">
    <source>
        <dbReference type="Proteomes" id="UP001160148"/>
    </source>
</evidence>
<name>A0AAV0WRR9_9HEMI</name>
<organism evidence="1 2">
    <name type="scientific">Macrosiphum euphorbiae</name>
    <name type="common">potato aphid</name>
    <dbReference type="NCBI Taxonomy" id="13131"/>
    <lineage>
        <taxon>Eukaryota</taxon>
        <taxon>Metazoa</taxon>
        <taxon>Ecdysozoa</taxon>
        <taxon>Arthropoda</taxon>
        <taxon>Hexapoda</taxon>
        <taxon>Insecta</taxon>
        <taxon>Pterygota</taxon>
        <taxon>Neoptera</taxon>
        <taxon>Paraneoptera</taxon>
        <taxon>Hemiptera</taxon>
        <taxon>Sternorrhyncha</taxon>
        <taxon>Aphidomorpha</taxon>
        <taxon>Aphidoidea</taxon>
        <taxon>Aphididae</taxon>
        <taxon>Macrosiphini</taxon>
        <taxon>Macrosiphum</taxon>
    </lineage>
</organism>
<dbReference type="Proteomes" id="UP001160148">
    <property type="component" value="Unassembled WGS sequence"/>
</dbReference>
<evidence type="ECO:0000313" key="1">
    <source>
        <dbReference type="EMBL" id="CAI6358247.1"/>
    </source>
</evidence>
<accession>A0AAV0WRR9</accession>
<protein>
    <submittedName>
        <fullName evidence="1">Uncharacterized protein</fullName>
    </submittedName>
</protein>
<comment type="caution">
    <text evidence="1">The sequence shown here is derived from an EMBL/GenBank/DDBJ whole genome shotgun (WGS) entry which is preliminary data.</text>
</comment>
<dbReference type="EMBL" id="CARXXK010000002">
    <property type="protein sequence ID" value="CAI6358247.1"/>
    <property type="molecule type" value="Genomic_DNA"/>
</dbReference>
<proteinExistence type="predicted"/>
<dbReference type="AlphaFoldDB" id="A0AAV0WRR9"/>
<gene>
    <name evidence="1" type="ORF">MEUPH1_LOCUS13783</name>
</gene>
<keyword evidence="2" id="KW-1185">Reference proteome</keyword>
<reference evidence="1 2" key="1">
    <citation type="submission" date="2023-01" db="EMBL/GenBank/DDBJ databases">
        <authorList>
            <person name="Whitehead M."/>
        </authorList>
    </citation>
    <scope>NUCLEOTIDE SEQUENCE [LARGE SCALE GENOMIC DNA]</scope>
</reference>